<dbReference type="InterPro" id="IPR017938">
    <property type="entry name" value="Riboflavin_synthase-like_b-brl"/>
</dbReference>
<dbReference type="Pfam" id="PF00970">
    <property type="entry name" value="FAD_binding_6"/>
    <property type="match status" value="1"/>
</dbReference>
<gene>
    <name evidence="4" type="primary">paaE</name>
    <name evidence="4" type="ORF">GCM10011383_29250</name>
</gene>
<dbReference type="PANTHER" id="PTHR47354">
    <property type="entry name" value="NADH OXIDOREDUCTASE HCR"/>
    <property type="match status" value="1"/>
</dbReference>
<dbReference type="Gene3D" id="2.40.30.10">
    <property type="entry name" value="Translation factors"/>
    <property type="match status" value="1"/>
</dbReference>
<dbReference type="InterPro" id="IPR012675">
    <property type="entry name" value="Beta-grasp_dom_sf"/>
</dbReference>
<dbReference type="EMBL" id="BMHT01000005">
    <property type="protein sequence ID" value="GGF16037.1"/>
    <property type="molecule type" value="Genomic_DNA"/>
</dbReference>
<dbReference type="CDD" id="cd00207">
    <property type="entry name" value="fer2"/>
    <property type="match status" value="1"/>
</dbReference>
<evidence type="ECO:0000313" key="5">
    <source>
        <dbReference type="Proteomes" id="UP000632273"/>
    </source>
</evidence>
<dbReference type="InterPro" id="IPR039261">
    <property type="entry name" value="FNR_nucleotide-bd"/>
</dbReference>
<dbReference type="SUPFAM" id="SSF52343">
    <property type="entry name" value="Ferredoxin reductase-like, C-terminal NADP-linked domain"/>
    <property type="match status" value="1"/>
</dbReference>
<proteinExistence type="predicted"/>
<dbReference type="RefSeq" id="WP_188814768.1">
    <property type="nucleotide sequence ID" value="NZ_BMHT01000005.1"/>
</dbReference>
<evidence type="ECO:0000259" key="2">
    <source>
        <dbReference type="PROSITE" id="PS51085"/>
    </source>
</evidence>
<name>A0ABQ1UDA3_9BACT</name>
<accession>A0ABQ1UDA3</accession>
<protein>
    <submittedName>
        <fullName evidence="4">Flavodoxin reductase</fullName>
    </submittedName>
</protein>
<dbReference type="InterPro" id="IPR001041">
    <property type="entry name" value="2Fe-2S_ferredoxin-type"/>
</dbReference>
<dbReference type="InterPro" id="IPR008333">
    <property type="entry name" value="Cbr1-like_FAD-bd_dom"/>
</dbReference>
<feature type="compositionally biased region" description="Polar residues" evidence="1">
    <location>
        <begin position="241"/>
        <end position="253"/>
    </location>
</feature>
<organism evidence="4 5">
    <name type="scientific">Hymenobacter cavernae</name>
    <dbReference type="NCBI Taxonomy" id="2044852"/>
    <lineage>
        <taxon>Bacteria</taxon>
        <taxon>Pseudomonadati</taxon>
        <taxon>Bacteroidota</taxon>
        <taxon>Cytophagia</taxon>
        <taxon>Cytophagales</taxon>
        <taxon>Hymenobacteraceae</taxon>
        <taxon>Hymenobacter</taxon>
    </lineage>
</organism>
<keyword evidence="5" id="KW-1185">Reference proteome</keyword>
<dbReference type="Proteomes" id="UP000632273">
    <property type="component" value="Unassembled WGS sequence"/>
</dbReference>
<dbReference type="Pfam" id="PF00175">
    <property type="entry name" value="NAD_binding_1"/>
    <property type="match status" value="1"/>
</dbReference>
<dbReference type="PANTHER" id="PTHR47354:SF5">
    <property type="entry name" value="PROTEIN RFBI"/>
    <property type="match status" value="1"/>
</dbReference>
<dbReference type="SUPFAM" id="SSF54292">
    <property type="entry name" value="2Fe-2S ferredoxin-like"/>
    <property type="match status" value="1"/>
</dbReference>
<dbReference type="Gene3D" id="3.40.50.80">
    <property type="entry name" value="Nucleotide-binding domain of ferredoxin-NADP reductase (FNR) module"/>
    <property type="match status" value="1"/>
</dbReference>
<dbReference type="InterPro" id="IPR001433">
    <property type="entry name" value="OxRdtase_FAD/NAD-bd"/>
</dbReference>
<dbReference type="InterPro" id="IPR006058">
    <property type="entry name" value="2Fe2S_fd_BS"/>
</dbReference>
<dbReference type="Gene3D" id="3.10.20.30">
    <property type="match status" value="1"/>
</dbReference>
<comment type="caution">
    <text evidence="4">The sequence shown here is derived from an EMBL/GenBank/DDBJ whole genome shotgun (WGS) entry which is preliminary data.</text>
</comment>
<dbReference type="PRINTS" id="PR00410">
    <property type="entry name" value="PHEHYDRXLASE"/>
</dbReference>
<dbReference type="CDD" id="cd06214">
    <property type="entry name" value="PA_degradation_oxidoreductase_like"/>
    <property type="match status" value="1"/>
</dbReference>
<dbReference type="PROSITE" id="PS00197">
    <property type="entry name" value="2FE2S_FER_1"/>
    <property type="match status" value="1"/>
</dbReference>
<dbReference type="Pfam" id="PF00111">
    <property type="entry name" value="Fer2"/>
    <property type="match status" value="1"/>
</dbReference>
<evidence type="ECO:0000313" key="4">
    <source>
        <dbReference type="EMBL" id="GGF16037.1"/>
    </source>
</evidence>
<evidence type="ECO:0000259" key="3">
    <source>
        <dbReference type="PROSITE" id="PS51384"/>
    </source>
</evidence>
<feature type="region of interest" description="Disordered" evidence="1">
    <location>
        <begin position="234"/>
        <end position="253"/>
    </location>
</feature>
<dbReference type="SUPFAM" id="SSF63380">
    <property type="entry name" value="Riboflavin synthase domain-like"/>
    <property type="match status" value="1"/>
</dbReference>
<sequence length="340" mass="37637">MIKPIVISAVRQEINEVKTLLFDAPELAYQAGQYLTFVHSQNEEVRRSYSISSAPGLGEPLSVTVKRVANGLFSRYLVDTVQAGDTLLTIGAGGFFTLPDNLGDYEQVFFFAAGSGITPIYALLKSVLHLYPRLHAVLIYSNRTPEVAVFYQELQHLASQFADRLEIEFLFSNHPILARARLYRDLLEVFVKQYSLTTPERTLAYLCGPLNYMRMCVYGLREIGIPSANIRRENFNPETAHPSSAEPSDTDPHNVTIQLPHATYQFQAQYPVSILQAAKDQGIKLPYSCANGVCGSCVLRCTSGKVWMATNEVLTARDLAKGLVLTCTGYAAGGDVQLEL</sequence>
<dbReference type="PROSITE" id="PS51085">
    <property type="entry name" value="2FE2S_FER_2"/>
    <property type="match status" value="1"/>
</dbReference>
<dbReference type="InterPro" id="IPR017927">
    <property type="entry name" value="FAD-bd_FR_type"/>
</dbReference>
<dbReference type="PROSITE" id="PS51384">
    <property type="entry name" value="FAD_FR"/>
    <property type="match status" value="1"/>
</dbReference>
<evidence type="ECO:0000256" key="1">
    <source>
        <dbReference type="SAM" id="MobiDB-lite"/>
    </source>
</evidence>
<dbReference type="InterPro" id="IPR050415">
    <property type="entry name" value="MRET"/>
</dbReference>
<feature type="domain" description="FAD-binding FR-type" evidence="3">
    <location>
        <begin position="1"/>
        <end position="99"/>
    </location>
</feature>
<reference evidence="5" key="1">
    <citation type="journal article" date="2019" name="Int. J. Syst. Evol. Microbiol.">
        <title>The Global Catalogue of Microorganisms (GCM) 10K type strain sequencing project: providing services to taxonomists for standard genome sequencing and annotation.</title>
        <authorList>
            <consortium name="The Broad Institute Genomics Platform"/>
            <consortium name="The Broad Institute Genome Sequencing Center for Infectious Disease"/>
            <person name="Wu L."/>
            <person name="Ma J."/>
        </authorList>
    </citation>
    <scope>NUCLEOTIDE SEQUENCE [LARGE SCALE GENOMIC DNA]</scope>
    <source>
        <strain evidence="5">CGMCC 1.15197</strain>
    </source>
</reference>
<feature type="domain" description="2Fe-2S ferredoxin-type" evidence="2">
    <location>
        <begin position="253"/>
        <end position="340"/>
    </location>
</feature>
<dbReference type="InterPro" id="IPR036010">
    <property type="entry name" value="2Fe-2S_ferredoxin-like_sf"/>
</dbReference>